<dbReference type="Gene3D" id="2.60.40.2030">
    <property type="match status" value="2"/>
</dbReference>
<evidence type="ECO:0000256" key="1">
    <source>
        <dbReference type="ARBA" id="ARBA00022729"/>
    </source>
</evidence>
<feature type="domain" description="Calx-beta" evidence="6">
    <location>
        <begin position="4248"/>
        <end position="4280"/>
    </location>
</feature>
<accession>A0ABQ6N9X5</accession>
<dbReference type="InterPro" id="IPR003644">
    <property type="entry name" value="Calx_beta"/>
</dbReference>
<protein>
    <recommendedName>
        <fullName evidence="6">Calx-beta domain-containing protein</fullName>
    </recommendedName>
</protein>
<evidence type="ECO:0000259" key="6">
    <source>
        <dbReference type="Pfam" id="PF03160"/>
    </source>
</evidence>
<evidence type="ECO:0000313" key="7">
    <source>
        <dbReference type="EMBL" id="GMI50926.1"/>
    </source>
</evidence>
<keyword evidence="1" id="KW-0732">Signal</keyword>
<keyword evidence="8" id="KW-1185">Reference proteome</keyword>
<evidence type="ECO:0000256" key="3">
    <source>
        <dbReference type="ARBA" id="ARBA00022837"/>
    </source>
</evidence>
<organism evidence="7 8">
    <name type="scientific">Tetraparma gracilis</name>
    <dbReference type="NCBI Taxonomy" id="2962635"/>
    <lineage>
        <taxon>Eukaryota</taxon>
        <taxon>Sar</taxon>
        <taxon>Stramenopiles</taxon>
        <taxon>Ochrophyta</taxon>
        <taxon>Bolidophyceae</taxon>
        <taxon>Parmales</taxon>
        <taxon>Triparmaceae</taxon>
        <taxon>Tetraparma</taxon>
    </lineage>
</organism>
<keyword evidence="3" id="KW-0106">Calcium</keyword>
<proteinExistence type="predicted"/>
<keyword evidence="4" id="KW-0325">Glycoprotein</keyword>
<dbReference type="EMBL" id="BRYB01006522">
    <property type="protein sequence ID" value="GMI50926.1"/>
    <property type="molecule type" value="Genomic_DNA"/>
</dbReference>
<name>A0ABQ6N9X5_9STRA</name>
<keyword evidence="2" id="KW-0677">Repeat</keyword>
<dbReference type="SUPFAM" id="SSF141072">
    <property type="entry name" value="CalX-like"/>
    <property type="match status" value="2"/>
</dbReference>
<dbReference type="InterPro" id="IPR013517">
    <property type="entry name" value="FG-GAP"/>
</dbReference>
<gene>
    <name evidence="7" type="ORF">TeGR_g1241</name>
</gene>
<sequence length="4327" mass="456373">MNVAGSGYQIRFIGLDSLQVAFAYVDSSTFSVSIGSAYQIAISTYPGSALGGAPFLTQPKISLQDRGGNAITTYSGTGSVTVSLLESPDPATALQSTSGAAGLTASFFSGVASFSGLYINPAGSPYKLAFTTDLSLSGATTLSSFAFTVGIGAAASMTFVDQVSLGAVRGGLAFSHQPKLKVVDLGGNVLVGDSTSAVTAGIEDNPSGGSLTPAADTAVTVSAGVAVFNNLAIDKAGLGYKMQYALSTAAGGATSVTVSGSAFDVVTGSASNLVVARTAGNAWAGGQPFQVQPYVNLYDQGMNTLSDDSATQVSCTVVPSLAVGEGIVIKTDTAPTVTVADIRFSAETLAWTAQYPQYALGPGDVVEIEVEFTAEVTATYTSLTPYLNLTSDLASGPPLYAANGAWYNSDPYGTGATKFARATLNNPNARAKVLTFNYTVGVGDNSTDLGYLGANALSLGDGSILDNLGRAVTTTLTAPGSPGSFAAGSLEADAGVVNIDSSPPRIQGVEVHELVGGEYGAGQEFPIHVNFSRAVTVAGGTPKVPMMVNSTVNVIRTNSTGRVEHSSTFDLTYNGITKYNIPWDSTAAYVKAQVEAMTTVSGSVCVFREAAVSDVNWYDGASVGWRAVSTAAVAETATTTNGNADVVMSANTHGLIAGDVVSIGDAVGIYTIQSITGVTLTMTSLVDTTGATDGASKSVSKVSLAETATTTNDSADVVMSASSHGLVAGDTVTIGDAAGTYTIQSITGTTLSMKTKVDTSAAGDSDGASKSVTKLERYTIDKNHDPAAYIAAQQLSSWGYNWVVQFQSLADDPFLGFSVDYSNMNFKNNTQLTAESVLAETATTTNGNAAVVMSAASHGLAAWDVVSIGDAAGTYTVHSVSGVTVTMKTPVDTSAAGDSDGASKPVTTMTMLGGMKNNNPDYANMFGYGAGGDPGGYIAGTMYSYTAEVGKPNEGVDDFTTYDYSYDPYKPWDATAADETCLCRFAYYTSGSDTQDLLFTYTVMPGDQTFHLDINANATIELDGATMKLTSRSPSLDANLRFGFNKGPSMLYGITATTVDTQTVITTTTDANVMLAAGDKITIEDSTVADLEYTIASISSTAADGGVTVTLTGAFSTASAGAGKAITLVEPWGDGVLPEPHLTRTYAIDTTAPALDSGGSHVLPYITVDGTYVVGDTLQFAVKFDKPVAISADARLDLDTTGVSASANYLSGAGTDTLIFSYTVSQFQVAADLDYLSASAFSATGTIRRQSTTPTTDAVLTLPAPSGNGFGAVVVDGAAPTITTIQVNAAYDSNAPTAFTRAATIKFDVVFSTAVQLSSGFTNPVLLLDVGSMTREAVYESGDGTNTFVMAYTVMVGDTASSLGYSYTTNSFCLETGCPSDTTTTLKRLSSDANVVAQGRSVPTVDANLATTLSGGTSADGVPLGNLGVVIVDTSGAAATYVTSCTIVEPAGTYGVGSIIYFKVTYSDEVVLVGGVPYLYVNLAGGRFAEYSGSGDGTNTWLFYVTVTAADVVANIEWVNFSGHAITGPLKCMAADGCYMSNRNSVSVNNAFTDVGIAIAQFPAGHVIDPSTPTVTSVYSTKSTSPYCGTVYDTNFARNCTYTVGETIDVFVQFSLPVQVSGSPTLYLETGDEDTYLDYNAAITTSTDVGFTYTVAAGHSSSGGNLTYVCTASNCEVNMVGGTAAILRASTIPTTPADYSLPTPTHYGISVSGADLFVLTDEVPRVRDVGAVTSDGTYAPGDVVQIYVQFDEVVVVTGVPLLNLETGATDAIAYYTTGSGTTRLAFSYTVLAGHRTLSLDYVDAHALEKGVTVTNDPGSIKQQSTSPTVEADLLLPYSGEANSLSSNCNIVIDGNTPYITAVSSPQAVAEYGVGSVISIEVDFSYAVVVDLDLNDDGVQDGLPYIKLETGTVDRNALYVSGSGTSKLMFDYTVQLGDESDDLDYFSDETNFRDASASFQLNGGTIKRLSNQGNTPTLDADLHLNPGKGYLEGTTTITASNGVARFTDLKIQQRGPNYKLHFSATPASTGEFITTESSIYVDVSTEYEIMGTNREGEDDFGFAVSIYDTILAIGAPGKRMPVSEVQILNIWGDTDLGDTVGELQIITTELDKSMGVRHEQIFTSQASPGEAVAGLFQIEHKSFGLSSEMPVDIEGESLASFIEEEFPYLGKVTATRTNNVWCACTNAYEWTITFHDALTAGALTDPDWTSDYFKITTTSVTGPGARISQPRLVKPLTLIEGSFTVTNPNTGMTSRDIAHDTDDASMKTILETDLGLSSGSIRQVVAFNVYNFEWDVAGMGRKWYIYFNSVQDVSDGQTKADAPTLQVDGASLTGSSAAISNTVGVQGMEHVAGNFTVAMRGCDHSSDIDVSASDNAFTTALTGIDAVTSATVVKTSISEPNKFGYSYTITFTGVQKSSDHGWVPDLYGESTGGNLPALEVDVRELYGSNVEYEVLAEFGQGAHDTQAWWMPYRRGDSGEDTGEVVVNRKDDEQWIPEAVITAGDANSYDRFGHSVSLYDKYLLVGAPAKEVTGVSEQQTLSCTATSGTFTVSFRGYTSHAIDRDATVTEIKAAILGTVASRAIVPLLDITVDAVSPWDGLNTGGGSGLCNGNAALITFNAPSGAVSQGNVTGDIEMLTFDASNLVSPTITVVETTKGTKKPNGDYGGNDAMAIEAGAAYMYERISTCSGSICSYSWTQLHMFSAMDALRVPASGEQFGHAVDTGMIGGQPYALISAPGADNSMGKVFFYRDLGAGWAFKQELDNSNWGANAFDRFGHAIASSNEILVATAPGYNSFEGAVYIWKGFQSATRFQFLPDQMITAPAGESIGAGGRFGCSVAVDGNEVVICACNSNNKVVYTGSMESSTEVEGTGSCYVYERASSVAQFYLREKLQPSNMKQRDSFGKSASMSGGKIVIGQTVDFTGETGPTRPQQTVQTYCDPAGVQTCGAKLLGSNFRLSMPNRGSVDGTGGGTLYTRGLSYQASEADLRVALEEDLLTGEVAVTRTLQPDSDNGYKWEITFNDHSSAYVSMSKVALLGCDVSTMTGSNPACTTVHSNPIRNPVRGKAHVFTKDAVANTYTEQCFLFPNIPQRQDMFGSTVAVNSQYAIVGAWNRDLTNINSGAALAFDLSFLDFKFQSAEYSVAEGNSLTMTIERADSSTRRVVGIRSLDRNAPTSYQNYVNQLFTLKSADDPDYGGPGLQEWTVIDKVTGATAFGRSQNYYGTGVLEERSRWVDSQFDFRGISDYQLLESNYIVNIGELTKDITLKTTDDLIFEAPDENTTVHFSMPGLFPSQLGNLKATVNIVDDDDGVGTYGLRTYYKKFYAHDLEMEDSLGCSVDIEDETGDMIVGAELAGWTNPSDGTTKAGVGAAYIFNRTSGMWGEGRVLDPGAAHATAGARFGAAVAMDKPYGRSDLTAVVGAPGISKAFVYVYDYDGTQQWELQQVLSESEATRSEHKYANFRSVALSGDVIAIGSSKLECVWVYYRTYDSVASAWSWSSGLKLTSSEYDYDVYGKQNTITHMHRQDFGVALALSGRTLVVGAPFAEYGNTGTAFTDFRDTDGVDNKGLGKGKVFAFYSRPGIQEIELFGDAEPSAGTFKVGWLNHGTGTDYSTEIAFDAAVADVKTALEASTNIGEVAVTRELATPAVGWGIKWTVAFLSDLDASLPQMTMYYNGHTNDCAACTVVDVTGFTATAGVSQSQTDFSEMSKFQALDKRHGELFGNSIDIDGDQVIVGAMHSAAGARATWDFESGDLIGWTATGTAFDNQPTFGDNSKYRSVYGGYGDKLSHGESQQSGLKGRYYIGTFELRPGNGRNDYTNPSPSYTAGSSQGDTPEGTLTSDPFMIMGDEISFMIGGGCNHLTEYVELLVDGMPTLRATGGCNELMQEVTWPVTEFMYRSGQIRIVDAGAGPWDHINVDHIEFDWYGVKKFMKRGDGGGDYGGVGKAIHDSGQKQMYTLDEDKSSPKCGAAYTFRLKSASGDDGCSGNKDACVWEQEARLVASDKRAGSLFGYQVKVDDGTGHAVVSSVDMVGMGIYKEVPSVYPHYVPTRLAFPVEEKYEIYASNGGTYAANGGNLRLVNKVAKDNATSWGGPDDEFSQKVGAMYVYSRTDAVYDAGGGLSSKPYWQTVETAKVYAPDGFARDRFGYDLGLSGYQAVVGAVGVDGGGHDAGAAYLIDTEFQRVSFLQSEYVALEGTDSQVTITVVRDSSHVSSVLTVGYSTSDLTAVGVDPDKFDACLALPAAQKDGCGDYEQTSGELTFLAGSASATFTVRIMNDFCRERYMEYVQVALNVPGGGPLSGEQYLASIRIDDNDWLGHTSTIECVGGIM</sequence>
<dbReference type="SUPFAM" id="SSF69318">
    <property type="entry name" value="Integrin alpha N-terminal domain"/>
    <property type="match status" value="1"/>
</dbReference>
<reference evidence="7 8" key="1">
    <citation type="journal article" date="2023" name="Commun. Biol.">
        <title>Genome analysis of Parmales, the sister group of diatoms, reveals the evolutionary specialization of diatoms from phago-mixotrophs to photoautotrophs.</title>
        <authorList>
            <person name="Ban H."/>
            <person name="Sato S."/>
            <person name="Yoshikawa S."/>
            <person name="Yamada K."/>
            <person name="Nakamura Y."/>
            <person name="Ichinomiya M."/>
            <person name="Sato N."/>
            <person name="Blanc-Mathieu R."/>
            <person name="Endo H."/>
            <person name="Kuwata A."/>
            <person name="Ogata H."/>
        </authorList>
    </citation>
    <scope>NUCLEOTIDE SEQUENCE [LARGE SCALE GENOMIC DNA]</scope>
</reference>
<feature type="domain" description="Calx-beta" evidence="6">
    <location>
        <begin position="4180"/>
        <end position="4233"/>
    </location>
</feature>
<comment type="caution">
    <text evidence="7">The sequence shown here is derived from an EMBL/GenBank/DDBJ whole genome shotgun (WGS) entry which is preliminary data.</text>
</comment>
<dbReference type="InterPro" id="IPR013519">
    <property type="entry name" value="Int_alpha_beta-p"/>
</dbReference>
<feature type="region of interest" description="Disordered" evidence="5">
    <location>
        <begin position="3811"/>
        <end position="3836"/>
    </location>
</feature>
<dbReference type="PANTHER" id="PTHR36220:SF1">
    <property type="entry name" value="GAMMA TUBULIN COMPLEX COMPONENT C-TERMINAL DOMAIN-CONTAINING PROTEIN"/>
    <property type="match status" value="1"/>
</dbReference>
<evidence type="ECO:0000256" key="5">
    <source>
        <dbReference type="SAM" id="MobiDB-lite"/>
    </source>
</evidence>
<dbReference type="Pfam" id="PF03160">
    <property type="entry name" value="Calx-beta"/>
    <property type="match status" value="2"/>
</dbReference>
<dbReference type="PANTHER" id="PTHR36220">
    <property type="entry name" value="UNNAMED PRODUCT"/>
    <property type="match status" value="1"/>
</dbReference>
<dbReference type="Pfam" id="PF14312">
    <property type="entry name" value="FG-GAP_2"/>
    <property type="match status" value="4"/>
</dbReference>
<evidence type="ECO:0000256" key="4">
    <source>
        <dbReference type="ARBA" id="ARBA00023180"/>
    </source>
</evidence>
<dbReference type="InterPro" id="IPR038081">
    <property type="entry name" value="CalX-like_sf"/>
</dbReference>
<dbReference type="SMART" id="SM00191">
    <property type="entry name" value="Int_alpha"/>
    <property type="match status" value="5"/>
</dbReference>
<dbReference type="InterPro" id="IPR028994">
    <property type="entry name" value="Integrin_alpha_N"/>
</dbReference>
<feature type="compositionally biased region" description="Polar residues" evidence="5">
    <location>
        <begin position="3814"/>
        <end position="3836"/>
    </location>
</feature>
<dbReference type="Proteomes" id="UP001165060">
    <property type="component" value="Unassembled WGS sequence"/>
</dbReference>
<evidence type="ECO:0000313" key="8">
    <source>
        <dbReference type="Proteomes" id="UP001165060"/>
    </source>
</evidence>
<evidence type="ECO:0000256" key="2">
    <source>
        <dbReference type="ARBA" id="ARBA00022737"/>
    </source>
</evidence>